<dbReference type="AlphaFoldDB" id="A0A248UAN3"/>
<protein>
    <submittedName>
        <fullName evidence="1">Uncharacterized protein</fullName>
    </submittedName>
</protein>
<gene>
    <name evidence="1" type="ORF">CES85_4509</name>
</gene>
<accession>A0A248UAN3</accession>
<dbReference type="OrthoDB" id="8117044at2"/>
<dbReference type="RefSeq" id="WP_157743397.1">
    <property type="nucleotide sequence ID" value="NZ_CP022603.1"/>
</dbReference>
<dbReference type="Proteomes" id="UP000215256">
    <property type="component" value="Chromosome 2"/>
</dbReference>
<organism evidence="1 2">
    <name type="scientific">Ochrobactrum quorumnocens</name>
    <dbReference type="NCBI Taxonomy" id="271865"/>
    <lineage>
        <taxon>Bacteria</taxon>
        <taxon>Pseudomonadati</taxon>
        <taxon>Pseudomonadota</taxon>
        <taxon>Alphaproteobacteria</taxon>
        <taxon>Hyphomicrobiales</taxon>
        <taxon>Brucellaceae</taxon>
        <taxon>Brucella/Ochrobactrum group</taxon>
        <taxon>Ochrobactrum</taxon>
    </lineage>
</organism>
<sequence length="83" mass="9453">MRVVKVNTVAYDPQSRTLSFSGLNRFSRPKEVSLFIEDEIKLIEVMHQLVASSVHTSINLADELKTAKKQKKTKSLQKPKKIV</sequence>
<evidence type="ECO:0000313" key="1">
    <source>
        <dbReference type="EMBL" id="ASV83726.1"/>
    </source>
</evidence>
<proteinExistence type="predicted"/>
<reference evidence="1 2" key="1">
    <citation type="submission" date="2017-07" db="EMBL/GenBank/DDBJ databases">
        <title>Phylogenetic study on the rhizospheric bacterium Ochrobactrum sp. A44.</title>
        <authorList>
            <person name="Krzyzanowska D.M."/>
            <person name="Ossowicki A."/>
            <person name="Rajewska M."/>
            <person name="Maciag T."/>
            <person name="Kaczynski Z."/>
            <person name="Czerwicka M."/>
            <person name="Jafra S."/>
        </authorList>
    </citation>
    <scope>NUCLEOTIDE SEQUENCE [LARGE SCALE GENOMIC DNA]</scope>
    <source>
        <strain evidence="1 2">A44</strain>
    </source>
</reference>
<evidence type="ECO:0000313" key="2">
    <source>
        <dbReference type="Proteomes" id="UP000215256"/>
    </source>
</evidence>
<name>A0A248UAN3_9HYPH</name>
<dbReference type="KEGG" id="och:CES85_4509"/>
<dbReference type="EMBL" id="CP022603">
    <property type="protein sequence ID" value="ASV83726.1"/>
    <property type="molecule type" value="Genomic_DNA"/>
</dbReference>